<dbReference type="InterPro" id="IPR002772">
    <property type="entry name" value="Glyco_hydro_3_C"/>
</dbReference>
<feature type="signal peptide" evidence="7">
    <location>
        <begin position="1"/>
        <end position="26"/>
    </location>
</feature>
<dbReference type="Pfam" id="PF01915">
    <property type="entry name" value="Glyco_hydro_3_C"/>
    <property type="match status" value="1"/>
</dbReference>
<evidence type="ECO:0000256" key="3">
    <source>
        <dbReference type="ARBA" id="ARBA00012663"/>
    </source>
</evidence>
<dbReference type="SUPFAM" id="SSF51445">
    <property type="entry name" value="(Trans)glycosidases"/>
    <property type="match status" value="1"/>
</dbReference>
<evidence type="ECO:0000256" key="4">
    <source>
        <dbReference type="ARBA" id="ARBA00022801"/>
    </source>
</evidence>
<evidence type="ECO:0000256" key="5">
    <source>
        <dbReference type="ARBA" id="ARBA00023295"/>
    </source>
</evidence>
<dbReference type="EMBL" id="FQZO01000002">
    <property type="protein sequence ID" value="SHI95006.1"/>
    <property type="molecule type" value="Genomic_DNA"/>
</dbReference>
<dbReference type="InterPro" id="IPR001764">
    <property type="entry name" value="Glyco_hydro_3_N"/>
</dbReference>
<dbReference type="Pfam" id="PF00933">
    <property type="entry name" value="Glyco_hydro_3"/>
    <property type="match status" value="1"/>
</dbReference>
<keyword evidence="7" id="KW-0732">Signal</keyword>
<dbReference type="EC" id="3.2.1.52" evidence="3"/>
<organism evidence="10 11">
    <name type="scientific">Clostridium amylolyticum</name>
    <dbReference type="NCBI Taxonomy" id="1121298"/>
    <lineage>
        <taxon>Bacteria</taxon>
        <taxon>Bacillati</taxon>
        <taxon>Bacillota</taxon>
        <taxon>Clostridia</taxon>
        <taxon>Eubacteriales</taxon>
        <taxon>Clostridiaceae</taxon>
        <taxon>Clostridium</taxon>
    </lineage>
</organism>
<evidence type="ECO:0000313" key="10">
    <source>
        <dbReference type="EMBL" id="SHI95006.1"/>
    </source>
</evidence>
<keyword evidence="5 6" id="KW-0326">Glycosidase</keyword>
<dbReference type="PANTHER" id="PTHR30480">
    <property type="entry name" value="BETA-HEXOSAMINIDASE-RELATED"/>
    <property type="match status" value="1"/>
</dbReference>
<accession>A0A1M6FBI4</accession>
<dbReference type="Gene3D" id="3.20.20.300">
    <property type="entry name" value="Glycoside hydrolase, family 3, N-terminal domain"/>
    <property type="match status" value="1"/>
</dbReference>
<dbReference type="InterPro" id="IPR017853">
    <property type="entry name" value="GH"/>
</dbReference>
<dbReference type="GO" id="GO:0009254">
    <property type="term" value="P:peptidoglycan turnover"/>
    <property type="evidence" value="ECO:0007669"/>
    <property type="project" value="TreeGrafter"/>
</dbReference>
<dbReference type="Proteomes" id="UP000184080">
    <property type="component" value="Unassembled WGS sequence"/>
</dbReference>
<feature type="domain" description="Glycoside hydrolase family 3 N-terminal" evidence="8">
    <location>
        <begin position="46"/>
        <end position="393"/>
    </location>
</feature>
<feature type="domain" description="Glycoside hydrolase family 3 C-terminal" evidence="9">
    <location>
        <begin position="437"/>
        <end position="633"/>
    </location>
</feature>
<evidence type="ECO:0000256" key="1">
    <source>
        <dbReference type="ARBA" id="ARBA00001231"/>
    </source>
</evidence>
<dbReference type="PRINTS" id="PR00133">
    <property type="entry name" value="GLHYDRLASE3"/>
</dbReference>
<dbReference type="InterPro" id="IPR019800">
    <property type="entry name" value="Glyco_hydro_3_AS"/>
</dbReference>
<proteinExistence type="inferred from homology"/>
<dbReference type="InterPro" id="IPR050226">
    <property type="entry name" value="NagZ_Beta-hexosaminidase"/>
</dbReference>
<reference evidence="10 11" key="1">
    <citation type="submission" date="2016-11" db="EMBL/GenBank/DDBJ databases">
        <authorList>
            <person name="Jaros S."/>
            <person name="Januszkiewicz K."/>
            <person name="Wedrychowicz H."/>
        </authorList>
    </citation>
    <scope>NUCLEOTIDE SEQUENCE [LARGE SCALE GENOMIC DNA]</scope>
    <source>
        <strain evidence="10 11">DSM 21864</strain>
    </source>
</reference>
<sequence>MLKRKGFLSITLSTLFALSTTFGASASSIPNTSDKDNLDNIINSMTLEEKIGQMLMPDFRYWGKDSQGNSIPFTVMNEQVGNIIKKYHLGGVILFKENVANTEQTTRLVNGLQKASDIPLLITIDQEGGLVTRLQTGTNMPGNMALGAAHDLNITEKVGKAMGEELNALGINVNFAPVLDVNVNPENPVIGIRSFGGDPQLVANQGYAYIKGLQSTGVAATAKHFPGHGDTATDTHLGVSVVSHSLEQLETIDFIPFKKAIDEGIDMIMTAHVTVPALDNDKTISKKDGTEVGIPATLSKKILTSVLREKLGFNGVIVTDAMNMKAISDHFGKTEAVIKAINAGTDIVLMPVSVWNESAESELNDLFNIILASVKNGTISENRINESVRRIIAMKIKRGIIGQEDTRTLEEKIANANNVVGSKENKRIEKIAAEKAMTLIKNDNKTLPFKLQKNKKLLIIGYGKSRVDLMTLALKDIMKETGKTIQYSTLDYSSSGPEIPSDFKKAIDEADSIILGTLNLKVVPGKEASASKADRLAKAITEYAATKNKPLAVMSYRNPYDAAYLPAAKAVIAVYGPTGYDITSGSNASLPINIPVGMRTIFGLVNPNGKLPVAIPTADGKGTLYPIGYGISYK</sequence>
<dbReference type="RefSeq" id="WP_073005777.1">
    <property type="nucleotide sequence ID" value="NZ_FQZO01000002.1"/>
</dbReference>
<dbReference type="AlphaFoldDB" id="A0A1M6FBI4"/>
<dbReference type="NCBIfam" id="NF003740">
    <property type="entry name" value="PRK05337.1"/>
    <property type="match status" value="1"/>
</dbReference>
<feature type="chain" id="PRO_5013291261" description="beta-N-acetylhexosaminidase" evidence="7">
    <location>
        <begin position="27"/>
        <end position="634"/>
    </location>
</feature>
<evidence type="ECO:0000256" key="7">
    <source>
        <dbReference type="SAM" id="SignalP"/>
    </source>
</evidence>
<evidence type="ECO:0000259" key="9">
    <source>
        <dbReference type="Pfam" id="PF01915"/>
    </source>
</evidence>
<dbReference type="PANTHER" id="PTHR30480:SF13">
    <property type="entry name" value="BETA-HEXOSAMINIDASE"/>
    <property type="match status" value="1"/>
</dbReference>
<evidence type="ECO:0000259" key="8">
    <source>
        <dbReference type="Pfam" id="PF00933"/>
    </source>
</evidence>
<evidence type="ECO:0000256" key="6">
    <source>
        <dbReference type="RuleBase" id="RU361161"/>
    </source>
</evidence>
<evidence type="ECO:0000256" key="2">
    <source>
        <dbReference type="ARBA" id="ARBA00005336"/>
    </source>
</evidence>
<evidence type="ECO:0000313" key="11">
    <source>
        <dbReference type="Proteomes" id="UP000184080"/>
    </source>
</evidence>
<dbReference type="InterPro" id="IPR036881">
    <property type="entry name" value="Glyco_hydro_3_C_sf"/>
</dbReference>
<keyword evidence="4 6" id="KW-0378">Hydrolase</keyword>
<comment type="catalytic activity">
    <reaction evidence="1">
        <text>Hydrolysis of terminal non-reducing N-acetyl-D-hexosamine residues in N-acetyl-beta-D-hexosaminides.</text>
        <dbReference type="EC" id="3.2.1.52"/>
    </reaction>
</comment>
<dbReference type="GO" id="GO:0005975">
    <property type="term" value="P:carbohydrate metabolic process"/>
    <property type="evidence" value="ECO:0007669"/>
    <property type="project" value="InterPro"/>
</dbReference>
<name>A0A1M6FBI4_9CLOT</name>
<dbReference type="FunFam" id="3.20.20.300:FF:000014">
    <property type="entry name" value="Beta-hexosaminidase, lipoprotein"/>
    <property type="match status" value="1"/>
</dbReference>
<comment type="similarity">
    <text evidence="2 6">Belongs to the glycosyl hydrolase 3 family.</text>
</comment>
<protein>
    <recommendedName>
        <fullName evidence="3">beta-N-acetylhexosaminidase</fullName>
        <ecNumber evidence="3">3.2.1.52</ecNumber>
    </recommendedName>
</protein>
<dbReference type="OrthoDB" id="9805821at2"/>
<dbReference type="STRING" id="1121298.SAMN05444401_1875"/>
<dbReference type="PROSITE" id="PS00775">
    <property type="entry name" value="GLYCOSYL_HYDROL_F3"/>
    <property type="match status" value="1"/>
</dbReference>
<keyword evidence="11" id="KW-1185">Reference proteome</keyword>
<gene>
    <name evidence="10" type="ORF">SAMN05444401_1875</name>
</gene>
<dbReference type="GO" id="GO:0004563">
    <property type="term" value="F:beta-N-acetylhexosaminidase activity"/>
    <property type="evidence" value="ECO:0007669"/>
    <property type="project" value="UniProtKB-EC"/>
</dbReference>
<dbReference type="SUPFAM" id="SSF52279">
    <property type="entry name" value="Beta-D-glucan exohydrolase, C-terminal domain"/>
    <property type="match status" value="1"/>
</dbReference>
<dbReference type="Gene3D" id="3.40.50.1700">
    <property type="entry name" value="Glycoside hydrolase family 3 C-terminal domain"/>
    <property type="match status" value="1"/>
</dbReference>
<dbReference type="InterPro" id="IPR036962">
    <property type="entry name" value="Glyco_hydro_3_N_sf"/>
</dbReference>